<sequence>MVGIHDPRVGLVELLFDRTTHRFLGEPIAGPVDQHKLSFNAAVQRTAVVDKVGRLP</sequence>
<proteinExistence type="predicted"/>
<accession>A0ABS4T8A8</accession>
<evidence type="ECO:0000313" key="2">
    <source>
        <dbReference type="Proteomes" id="UP001519332"/>
    </source>
</evidence>
<keyword evidence="2" id="KW-1185">Reference proteome</keyword>
<gene>
    <name evidence="1" type="ORF">JOF56_000715</name>
</gene>
<name>A0ABS4T8A8_9PSEU</name>
<protein>
    <submittedName>
        <fullName evidence="1">Uncharacterized protein</fullName>
    </submittedName>
</protein>
<dbReference type="EMBL" id="JAGINW010000001">
    <property type="protein sequence ID" value="MBP2320330.1"/>
    <property type="molecule type" value="Genomic_DNA"/>
</dbReference>
<comment type="caution">
    <text evidence="1">The sequence shown here is derived from an EMBL/GenBank/DDBJ whole genome shotgun (WGS) entry which is preliminary data.</text>
</comment>
<reference evidence="1 2" key="1">
    <citation type="submission" date="2021-03" db="EMBL/GenBank/DDBJ databases">
        <title>Sequencing the genomes of 1000 actinobacteria strains.</title>
        <authorList>
            <person name="Klenk H.-P."/>
        </authorList>
    </citation>
    <scope>NUCLEOTIDE SEQUENCE [LARGE SCALE GENOMIC DNA]</scope>
    <source>
        <strain evidence="1 2">DSM 46670</strain>
    </source>
</reference>
<evidence type="ECO:0000313" key="1">
    <source>
        <dbReference type="EMBL" id="MBP2320330.1"/>
    </source>
</evidence>
<organism evidence="1 2">
    <name type="scientific">Kibdelosporangium banguiense</name>
    <dbReference type="NCBI Taxonomy" id="1365924"/>
    <lineage>
        <taxon>Bacteria</taxon>
        <taxon>Bacillati</taxon>
        <taxon>Actinomycetota</taxon>
        <taxon>Actinomycetes</taxon>
        <taxon>Pseudonocardiales</taxon>
        <taxon>Pseudonocardiaceae</taxon>
        <taxon>Kibdelosporangium</taxon>
    </lineage>
</organism>
<dbReference type="Proteomes" id="UP001519332">
    <property type="component" value="Unassembled WGS sequence"/>
</dbReference>